<gene>
    <name evidence="1" type="ORF">NTEN_LOCUS13651</name>
</gene>
<dbReference type="Proteomes" id="UP000479000">
    <property type="component" value="Unassembled WGS sequence"/>
</dbReference>
<protein>
    <submittedName>
        <fullName evidence="1">Uncharacterized protein</fullName>
    </submittedName>
</protein>
<dbReference type="AlphaFoldDB" id="A0A6H5GVB8"/>
<sequence length="126" mass="14579">MLETTKRRKKIWKSRLNYCNAPLKAGRKLYLSVRVRPTTNHALNLDTRVCGPPVEKQTVTRPGHHHIIKTSFVRPSRCRFSEGQGFFSVVYYGHNEERAPILYCTKTGRKNIIGPEKTKITDQRVV</sequence>
<dbReference type="EMBL" id="CADCXU010020453">
    <property type="protein sequence ID" value="CAB0008405.1"/>
    <property type="molecule type" value="Genomic_DNA"/>
</dbReference>
<proteinExistence type="predicted"/>
<accession>A0A6H5GVB8</accession>
<evidence type="ECO:0000313" key="2">
    <source>
        <dbReference type="Proteomes" id="UP000479000"/>
    </source>
</evidence>
<reference evidence="1 2" key="1">
    <citation type="submission" date="2020-02" db="EMBL/GenBank/DDBJ databases">
        <authorList>
            <person name="Ferguson B K."/>
        </authorList>
    </citation>
    <scope>NUCLEOTIDE SEQUENCE [LARGE SCALE GENOMIC DNA]</scope>
</reference>
<organism evidence="1 2">
    <name type="scientific">Nesidiocoris tenuis</name>
    <dbReference type="NCBI Taxonomy" id="355587"/>
    <lineage>
        <taxon>Eukaryota</taxon>
        <taxon>Metazoa</taxon>
        <taxon>Ecdysozoa</taxon>
        <taxon>Arthropoda</taxon>
        <taxon>Hexapoda</taxon>
        <taxon>Insecta</taxon>
        <taxon>Pterygota</taxon>
        <taxon>Neoptera</taxon>
        <taxon>Paraneoptera</taxon>
        <taxon>Hemiptera</taxon>
        <taxon>Heteroptera</taxon>
        <taxon>Panheteroptera</taxon>
        <taxon>Cimicomorpha</taxon>
        <taxon>Miridae</taxon>
        <taxon>Dicyphina</taxon>
        <taxon>Nesidiocoris</taxon>
    </lineage>
</organism>
<evidence type="ECO:0000313" key="1">
    <source>
        <dbReference type="EMBL" id="CAB0008405.1"/>
    </source>
</evidence>
<keyword evidence="2" id="KW-1185">Reference proteome</keyword>
<name>A0A6H5GVB8_9HEMI</name>